<sequence length="86" mass="9359">MSPRPDAPKFHGAPRLLLIGVLLVMLLGFGALSFCGGFVSLSLLADSRRPSAEWMFLLIAVPGLLICGIAAWKVLRRLLSLVFQRP</sequence>
<keyword evidence="1" id="KW-1133">Transmembrane helix</keyword>
<organism evidence="2 3">
    <name type="scientific">Roseateles paludis</name>
    <dbReference type="NCBI Taxonomy" id="3145238"/>
    <lineage>
        <taxon>Bacteria</taxon>
        <taxon>Pseudomonadati</taxon>
        <taxon>Pseudomonadota</taxon>
        <taxon>Betaproteobacteria</taxon>
        <taxon>Burkholderiales</taxon>
        <taxon>Sphaerotilaceae</taxon>
        <taxon>Roseateles</taxon>
    </lineage>
</organism>
<gene>
    <name evidence="2" type="ORF">ABDJ85_00550</name>
</gene>
<dbReference type="Proteomes" id="UP001495147">
    <property type="component" value="Unassembled WGS sequence"/>
</dbReference>
<evidence type="ECO:0000313" key="2">
    <source>
        <dbReference type="EMBL" id="MEO3689937.1"/>
    </source>
</evidence>
<evidence type="ECO:0000256" key="1">
    <source>
        <dbReference type="SAM" id="Phobius"/>
    </source>
</evidence>
<feature type="transmembrane region" description="Helical" evidence="1">
    <location>
        <begin position="16"/>
        <end position="42"/>
    </location>
</feature>
<proteinExistence type="predicted"/>
<keyword evidence="1" id="KW-0472">Membrane</keyword>
<protein>
    <submittedName>
        <fullName evidence="2">Uncharacterized protein</fullName>
    </submittedName>
</protein>
<name>A0ABV0FVJ3_9BURK</name>
<accession>A0ABV0FVJ3</accession>
<dbReference type="RefSeq" id="WP_347702776.1">
    <property type="nucleotide sequence ID" value="NZ_JBDPZD010000001.1"/>
</dbReference>
<evidence type="ECO:0000313" key="3">
    <source>
        <dbReference type="Proteomes" id="UP001495147"/>
    </source>
</evidence>
<comment type="caution">
    <text evidence="2">The sequence shown here is derived from an EMBL/GenBank/DDBJ whole genome shotgun (WGS) entry which is preliminary data.</text>
</comment>
<keyword evidence="3" id="KW-1185">Reference proteome</keyword>
<keyword evidence="1" id="KW-0812">Transmembrane</keyword>
<feature type="transmembrane region" description="Helical" evidence="1">
    <location>
        <begin position="54"/>
        <end position="75"/>
    </location>
</feature>
<dbReference type="EMBL" id="JBDPZD010000001">
    <property type="protein sequence ID" value="MEO3689937.1"/>
    <property type="molecule type" value="Genomic_DNA"/>
</dbReference>
<reference evidence="2 3" key="1">
    <citation type="submission" date="2024-05" db="EMBL/GenBank/DDBJ databases">
        <title>Roseateles sp. DJS-2-20 16S ribosomal RNA gene Genome sequencing and assembly.</title>
        <authorList>
            <person name="Woo H."/>
        </authorList>
    </citation>
    <scope>NUCLEOTIDE SEQUENCE [LARGE SCALE GENOMIC DNA]</scope>
    <source>
        <strain evidence="2 3">DJS-2-20</strain>
    </source>
</reference>